<feature type="region of interest" description="Disordered" evidence="3">
    <location>
        <begin position="226"/>
        <end position="279"/>
    </location>
</feature>
<dbReference type="PANTHER" id="PTHR23003">
    <property type="entry name" value="RNA RECOGNITION MOTIF RRM DOMAIN CONTAINING PROTEIN"/>
    <property type="match status" value="1"/>
</dbReference>
<comment type="caution">
    <text evidence="5">The sequence shown here is derived from an EMBL/GenBank/DDBJ whole genome shotgun (WGS) entry which is preliminary data.</text>
</comment>
<gene>
    <name evidence="5" type="ORF">MNOR_LOCUS15716</name>
</gene>
<feature type="region of interest" description="Disordered" evidence="3">
    <location>
        <begin position="62"/>
        <end position="101"/>
    </location>
</feature>
<dbReference type="Proteomes" id="UP001497623">
    <property type="component" value="Unassembled WGS sequence"/>
</dbReference>
<organism evidence="5 6">
    <name type="scientific">Meganyctiphanes norvegica</name>
    <name type="common">Northern krill</name>
    <name type="synonym">Thysanopoda norvegica</name>
    <dbReference type="NCBI Taxonomy" id="48144"/>
    <lineage>
        <taxon>Eukaryota</taxon>
        <taxon>Metazoa</taxon>
        <taxon>Ecdysozoa</taxon>
        <taxon>Arthropoda</taxon>
        <taxon>Crustacea</taxon>
        <taxon>Multicrustacea</taxon>
        <taxon>Malacostraca</taxon>
        <taxon>Eumalacostraca</taxon>
        <taxon>Eucarida</taxon>
        <taxon>Euphausiacea</taxon>
        <taxon>Euphausiidae</taxon>
        <taxon>Meganyctiphanes</taxon>
    </lineage>
</organism>
<protein>
    <recommendedName>
        <fullName evidence="4">RRM domain-containing protein</fullName>
    </recommendedName>
</protein>
<evidence type="ECO:0000256" key="3">
    <source>
        <dbReference type="SAM" id="MobiDB-lite"/>
    </source>
</evidence>
<dbReference type="SMART" id="SM00360">
    <property type="entry name" value="RRM"/>
    <property type="match status" value="1"/>
</dbReference>
<evidence type="ECO:0000313" key="6">
    <source>
        <dbReference type="Proteomes" id="UP001497623"/>
    </source>
</evidence>
<feature type="compositionally biased region" description="Basic residues" evidence="3">
    <location>
        <begin position="126"/>
        <end position="154"/>
    </location>
</feature>
<feature type="region of interest" description="Disordered" evidence="3">
    <location>
        <begin position="116"/>
        <end position="207"/>
    </location>
</feature>
<evidence type="ECO:0000256" key="2">
    <source>
        <dbReference type="PROSITE-ProRule" id="PRU00176"/>
    </source>
</evidence>
<dbReference type="SUPFAM" id="SSF54928">
    <property type="entry name" value="RNA-binding domain, RBD"/>
    <property type="match status" value="1"/>
</dbReference>
<evidence type="ECO:0000313" key="5">
    <source>
        <dbReference type="EMBL" id="CAL4096334.1"/>
    </source>
</evidence>
<dbReference type="GO" id="GO:0005634">
    <property type="term" value="C:nucleus"/>
    <property type="evidence" value="ECO:0007669"/>
    <property type="project" value="TreeGrafter"/>
</dbReference>
<name>A0AAV2QTA4_MEGNR</name>
<feature type="compositionally biased region" description="Basic and acidic residues" evidence="3">
    <location>
        <begin position="255"/>
        <end position="269"/>
    </location>
</feature>
<feature type="compositionally biased region" description="Basic and acidic residues" evidence="3">
    <location>
        <begin position="226"/>
        <end position="235"/>
    </location>
</feature>
<dbReference type="EMBL" id="CAXKWB010009964">
    <property type="protein sequence ID" value="CAL4096334.1"/>
    <property type="molecule type" value="Genomic_DNA"/>
</dbReference>
<feature type="compositionally biased region" description="Polar residues" evidence="3">
    <location>
        <begin position="237"/>
        <end position="251"/>
    </location>
</feature>
<feature type="compositionally biased region" description="Polar residues" evidence="3">
    <location>
        <begin position="76"/>
        <end position="97"/>
    </location>
</feature>
<evidence type="ECO:0000259" key="4">
    <source>
        <dbReference type="PROSITE" id="PS50102"/>
    </source>
</evidence>
<reference evidence="5 6" key="1">
    <citation type="submission" date="2024-05" db="EMBL/GenBank/DDBJ databases">
        <authorList>
            <person name="Wallberg A."/>
        </authorList>
    </citation>
    <scope>NUCLEOTIDE SEQUENCE [LARGE SCALE GENOMIC DNA]</scope>
</reference>
<evidence type="ECO:0000256" key="1">
    <source>
        <dbReference type="ARBA" id="ARBA00022884"/>
    </source>
</evidence>
<dbReference type="InterPro" id="IPR012677">
    <property type="entry name" value="Nucleotide-bd_a/b_plait_sf"/>
</dbReference>
<dbReference type="PROSITE" id="PS50102">
    <property type="entry name" value="RRM"/>
    <property type="match status" value="1"/>
</dbReference>
<feature type="compositionally biased region" description="Polar residues" evidence="3">
    <location>
        <begin position="174"/>
        <end position="184"/>
    </location>
</feature>
<keyword evidence="6" id="KW-1185">Reference proteome</keyword>
<sequence>MEDKKIIKSIIIESSESEDSSVYGITKSDTKRFWNKIKRNVSYDCHDFLNVERGDSISTNEYQTDSALGSSDKESSPQANISVSNTDSPMVSTNKPSSVKIDHSKHDYISNHISNEGYFKNVSGSSHKRKSSSSTRSRSRSTLHSQQRKRRRHQSTSSESSSHGYLKNMKILEDSNSQIKSSFRTPRDHSRDNNRRTDSKEIESCKSQNKLKSVIGVVKTNRISHSEVYNKEGQRNRYVNGNTDHSSSSSRQHIRTKEHPTSHPSDKSKSIYQHGFRHDEKINISKKNDNIQKRYSSCSFIKYSKDSVENCKNSHADQIRNYSKSYRNSSPENRILPNSKSFDSHNNVLNVQQSCHEHHSRHGKDHIRNFNHHQTHDTPVVTKREHIQEHSLFVSKSHYSTESIMRPSSDLQKMKRRPPLLPTPPGGPSQTTCCCSFIFNQDLNIITRKMVSPVPRQQQQVIQAVFPPSRKVVGPVPRQQLQVTHQTVGGCDWNLACKVYVGGLSQDVTRQQLKHAFIKFGHVRNLWLAKNPPGFGFVEFETEEEARAAVREDGRLRVGGAVVKVEMSWTPFPGKKTERDLK</sequence>
<accession>A0AAV2QTA4</accession>
<feature type="compositionally biased region" description="Basic and acidic residues" evidence="3">
    <location>
        <begin position="185"/>
        <end position="204"/>
    </location>
</feature>
<dbReference type="InterPro" id="IPR050374">
    <property type="entry name" value="RRT5_SRSF_SR"/>
</dbReference>
<dbReference type="GO" id="GO:0005737">
    <property type="term" value="C:cytoplasm"/>
    <property type="evidence" value="ECO:0007669"/>
    <property type="project" value="TreeGrafter"/>
</dbReference>
<proteinExistence type="predicted"/>
<keyword evidence="1 2" id="KW-0694">RNA-binding</keyword>
<dbReference type="GO" id="GO:0003729">
    <property type="term" value="F:mRNA binding"/>
    <property type="evidence" value="ECO:0007669"/>
    <property type="project" value="TreeGrafter"/>
</dbReference>
<dbReference type="InterPro" id="IPR035979">
    <property type="entry name" value="RBD_domain_sf"/>
</dbReference>
<feature type="domain" description="RRM" evidence="4">
    <location>
        <begin position="497"/>
        <end position="570"/>
    </location>
</feature>
<dbReference type="InterPro" id="IPR000504">
    <property type="entry name" value="RRM_dom"/>
</dbReference>
<dbReference type="Pfam" id="PF00076">
    <property type="entry name" value="RRM_1"/>
    <property type="match status" value="1"/>
</dbReference>
<dbReference type="Gene3D" id="3.30.70.330">
    <property type="match status" value="1"/>
</dbReference>
<dbReference type="AlphaFoldDB" id="A0AAV2QTA4"/>